<gene>
    <name evidence="1" type="ORF">GCM10010104_29920</name>
</gene>
<evidence type="ECO:0000313" key="1">
    <source>
        <dbReference type="EMBL" id="GAA2233473.1"/>
    </source>
</evidence>
<proteinExistence type="predicted"/>
<keyword evidence="2" id="KW-1185">Reference proteome</keyword>
<reference evidence="1 2" key="1">
    <citation type="journal article" date="2019" name="Int. J. Syst. Evol. Microbiol.">
        <title>The Global Catalogue of Microorganisms (GCM) 10K type strain sequencing project: providing services to taxonomists for standard genome sequencing and annotation.</title>
        <authorList>
            <consortium name="The Broad Institute Genomics Platform"/>
            <consortium name="The Broad Institute Genome Sequencing Center for Infectious Disease"/>
            <person name="Wu L."/>
            <person name="Ma J."/>
        </authorList>
    </citation>
    <scope>NUCLEOTIDE SEQUENCE [LARGE SCALE GENOMIC DNA]</scope>
    <source>
        <strain evidence="1 2">JCM 3053</strain>
    </source>
</reference>
<dbReference type="Proteomes" id="UP001501474">
    <property type="component" value="Unassembled WGS sequence"/>
</dbReference>
<name>A0ABN3DJL5_9ACTN</name>
<sequence>MTRSGRLSTLDTVDTETPAAAATSWIRAGRAGTASTPLAVAAARPGTTMAISGAAQYNAAGVGTFFRDARVRWWWPGWTPALNGVPGAVFPGL</sequence>
<protein>
    <submittedName>
        <fullName evidence="1">Uncharacterized protein</fullName>
    </submittedName>
</protein>
<comment type="caution">
    <text evidence="1">The sequence shown here is derived from an EMBL/GenBank/DDBJ whole genome shotgun (WGS) entry which is preliminary data.</text>
</comment>
<organism evidence="1 2">
    <name type="scientific">Streptomyces indiaensis</name>
    <dbReference type="NCBI Taxonomy" id="284033"/>
    <lineage>
        <taxon>Bacteria</taxon>
        <taxon>Bacillati</taxon>
        <taxon>Actinomycetota</taxon>
        <taxon>Actinomycetes</taxon>
        <taxon>Kitasatosporales</taxon>
        <taxon>Streptomycetaceae</taxon>
        <taxon>Streptomyces</taxon>
    </lineage>
</organism>
<accession>A0ABN3DJL5</accession>
<evidence type="ECO:0000313" key="2">
    <source>
        <dbReference type="Proteomes" id="UP001501474"/>
    </source>
</evidence>
<dbReference type="EMBL" id="BAAART010000060">
    <property type="protein sequence ID" value="GAA2233473.1"/>
    <property type="molecule type" value="Genomic_DNA"/>
</dbReference>